<evidence type="ECO:0000313" key="4">
    <source>
        <dbReference type="Proteomes" id="UP000615446"/>
    </source>
</evidence>
<gene>
    <name evidence="3" type="ORF">RCL2_001490900</name>
</gene>
<dbReference type="InterPro" id="IPR017441">
    <property type="entry name" value="Protein_kinase_ATP_BS"/>
</dbReference>
<dbReference type="InterPro" id="IPR011990">
    <property type="entry name" value="TPR-like_helical_dom_sf"/>
</dbReference>
<dbReference type="PROSITE" id="PS50011">
    <property type="entry name" value="PROTEIN_KINASE_DOM"/>
    <property type="match status" value="1"/>
</dbReference>
<dbReference type="Pfam" id="PF08238">
    <property type="entry name" value="Sel1"/>
    <property type="match status" value="6"/>
</dbReference>
<organism evidence="3 4">
    <name type="scientific">Rhizophagus clarus</name>
    <dbReference type="NCBI Taxonomy" id="94130"/>
    <lineage>
        <taxon>Eukaryota</taxon>
        <taxon>Fungi</taxon>
        <taxon>Fungi incertae sedis</taxon>
        <taxon>Mucoromycota</taxon>
        <taxon>Glomeromycotina</taxon>
        <taxon>Glomeromycetes</taxon>
        <taxon>Glomerales</taxon>
        <taxon>Glomeraceae</taxon>
        <taxon>Rhizophagus</taxon>
    </lineage>
</organism>
<dbReference type="SMART" id="SM00671">
    <property type="entry name" value="SEL1"/>
    <property type="match status" value="6"/>
</dbReference>
<dbReference type="SUPFAM" id="SSF56112">
    <property type="entry name" value="Protein kinase-like (PK-like)"/>
    <property type="match status" value="1"/>
</dbReference>
<dbReference type="EMBL" id="BLAL01000175">
    <property type="protein sequence ID" value="GES87944.1"/>
    <property type="molecule type" value="Genomic_DNA"/>
</dbReference>
<dbReference type="GO" id="GO:0004674">
    <property type="term" value="F:protein serine/threonine kinase activity"/>
    <property type="evidence" value="ECO:0007669"/>
    <property type="project" value="TreeGrafter"/>
</dbReference>
<dbReference type="PROSITE" id="PS00107">
    <property type="entry name" value="PROTEIN_KINASE_ATP"/>
    <property type="match status" value="1"/>
</dbReference>
<comment type="caution">
    <text evidence="3">The sequence shown here is derived from an EMBL/GenBank/DDBJ whole genome shotgun (WGS) entry which is preliminary data.</text>
</comment>
<reference evidence="3" key="1">
    <citation type="submission" date="2019-10" db="EMBL/GenBank/DDBJ databases">
        <title>Conservation and host-specific expression of non-tandemly repeated heterogenous ribosome RNA gene in arbuscular mycorrhizal fungi.</title>
        <authorList>
            <person name="Maeda T."/>
            <person name="Kobayashi Y."/>
            <person name="Nakagawa T."/>
            <person name="Ezawa T."/>
            <person name="Yamaguchi K."/>
            <person name="Bino T."/>
            <person name="Nishimoto Y."/>
            <person name="Shigenobu S."/>
            <person name="Kawaguchi M."/>
        </authorList>
    </citation>
    <scope>NUCLEOTIDE SEQUENCE</scope>
    <source>
        <strain evidence="3">HR1</strain>
    </source>
</reference>
<feature type="binding site" evidence="1">
    <location>
        <position position="65"/>
    </location>
    <ligand>
        <name>ATP</name>
        <dbReference type="ChEBI" id="CHEBI:30616"/>
    </ligand>
</feature>
<evidence type="ECO:0000256" key="1">
    <source>
        <dbReference type="PROSITE-ProRule" id="PRU10141"/>
    </source>
</evidence>
<dbReference type="Gene3D" id="1.25.40.10">
    <property type="entry name" value="Tetratricopeptide repeat domain"/>
    <property type="match status" value="2"/>
</dbReference>
<dbReference type="InterPro" id="IPR006597">
    <property type="entry name" value="Sel1-like"/>
</dbReference>
<name>A0A8H3LMD3_9GLOM</name>
<dbReference type="InterPro" id="IPR001245">
    <property type="entry name" value="Ser-Thr/Tyr_kinase_cat_dom"/>
</dbReference>
<dbReference type="OrthoDB" id="2312681at2759"/>
<feature type="domain" description="Protein kinase" evidence="2">
    <location>
        <begin position="36"/>
        <end position="295"/>
    </location>
</feature>
<dbReference type="AlphaFoldDB" id="A0A8H3LMD3"/>
<dbReference type="PRINTS" id="PR00109">
    <property type="entry name" value="TYRKINASE"/>
</dbReference>
<dbReference type="PANTHER" id="PTHR44329">
    <property type="entry name" value="SERINE/THREONINE-PROTEIN KINASE TNNI3K-RELATED"/>
    <property type="match status" value="1"/>
</dbReference>
<dbReference type="GO" id="GO:0005524">
    <property type="term" value="F:ATP binding"/>
    <property type="evidence" value="ECO:0007669"/>
    <property type="project" value="UniProtKB-UniRule"/>
</dbReference>
<keyword evidence="3" id="KW-0808">Transferase</keyword>
<dbReference type="InterPro" id="IPR011009">
    <property type="entry name" value="Kinase-like_dom_sf"/>
</dbReference>
<protein>
    <submittedName>
        <fullName evidence="3">Kinase-like domain-containing protein</fullName>
    </submittedName>
</protein>
<keyword evidence="1" id="KW-0067">ATP-binding</keyword>
<sequence length="610" mass="70693">MSNNNVLGTENANEWINWIEDAIDKKHIKYYKFEDFFNIQEIGKGAFGKVFRANKKMSDQYFALKLFFSLNNATVKQIVNELKHHREVDFNENVIRFYGITKQNLENNIDQSTNYLLVMEYADGGTLRDYLKKNDNLTWKDRYNLAYQLAYAVSCLHGENILHRDLHSRNVLVHQNSIKLADFGLSKGIEEVSTSTKLYGIMPYIDPQIFNAQSYSLNKKSDVYSVGIILWEISSGKPPFEGHNVGLVIGILQGLKEKVNPDTPIDYKNLFTECWDYEPDKRPSIHEVVERLKIIIDKQDEIIGEAPSCDKIPSHEEINKEDLNEIINDIVIKIDEITGKTNEESRQLFYFLNYLNIYNINTKEILIWLLNNQNNPNSMFLLGYFNYLGVETRKNEEKAFHLFVNAANEGHLLAQYYVGKCYESGIGTEKNENLAFKYFENFIRKDYSTGRLKVGQNLDIDTKKGLKLAVHWYKRAMDNGSVIAMCNLGILYLIEYSINEHYLEEAFKLFKNSAKGYPGGMVMLGYCYYYGIGTEPDVQKAFNLYQELAELGNDIAQYNLAFMYIRGKGVKRDVNQAIELYEKLAKQGNRDAQHQLEMLNEKENYSCKII</sequence>
<accession>A0A8H3LMD3</accession>
<evidence type="ECO:0000259" key="2">
    <source>
        <dbReference type="PROSITE" id="PS50011"/>
    </source>
</evidence>
<evidence type="ECO:0000313" key="3">
    <source>
        <dbReference type="EMBL" id="GES87944.1"/>
    </source>
</evidence>
<dbReference type="SUPFAM" id="SSF81901">
    <property type="entry name" value="HCP-like"/>
    <property type="match status" value="2"/>
</dbReference>
<proteinExistence type="predicted"/>
<keyword evidence="1" id="KW-0547">Nucleotide-binding</keyword>
<dbReference type="Pfam" id="PF00069">
    <property type="entry name" value="Pkinase"/>
    <property type="match status" value="1"/>
</dbReference>
<keyword evidence="3" id="KW-0418">Kinase</keyword>
<dbReference type="InterPro" id="IPR051681">
    <property type="entry name" value="Ser/Thr_Kinases-Pseudokinases"/>
</dbReference>
<dbReference type="Proteomes" id="UP000615446">
    <property type="component" value="Unassembled WGS sequence"/>
</dbReference>
<dbReference type="InterPro" id="IPR000719">
    <property type="entry name" value="Prot_kinase_dom"/>
</dbReference>
<dbReference type="Gene3D" id="1.10.510.10">
    <property type="entry name" value="Transferase(Phosphotransferase) domain 1"/>
    <property type="match status" value="1"/>
</dbReference>